<dbReference type="EMBL" id="MU004181">
    <property type="protein sequence ID" value="KAF2502330.1"/>
    <property type="molecule type" value="Genomic_DNA"/>
</dbReference>
<protein>
    <submittedName>
        <fullName evidence="2">HET-domain-containing protein</fullName>
    </submittedName>
</protein>
<gene>
    <name evidence="2" type="ORF">BU16DRAFT_612007</name>
</gene>
<accession>A0A6A6RF10</accession>
<dbReference type="InterPro" id="IPR010730">
    <property type="entry name" value="HET"/>
</dbReference>
<evidence type="ECO:0000259" key="1">
    <source>
        <dbReference type="Pfam" id="PF06985"/>
    </source>
</evidence>
<feature type="domain" description="Heterokaryon incompatibility" evidence="1">
    <location>
        <begin position="186"/>
        <end position="346"/>
    </location>
</feature>
<evidence type="ECO:0000313" key="3">
    <source>
        <dbReference type="Proteomes" id="UP000799750"/>
    </source>
</evidence>
<organism evidence="2 3">
    <name type="scientific">Lophium mytilinum</name>
    <dbReference type="NCBI Taxonomy" id="390894"/>
    <lineage>
        <taxon>Eukaryota</taxon>
        <taxon>Fungi</taxon>
        <taxon>Dikarya</taxon>
        <taxon>Ascomycota</taxon>
        <taxon>Pezizomycotina</taxon>
        <taxon>Dothideomycetes</taxon>
        <taxon>Pleosporomycetidae</taxon>
        <taxon>Mytilinidiales</taxon>
        <taxon>Mytilinidiaceae</taxon>
        <taxon>Lophium</taxon>
    </lineage>
</organism>
<proteinExistence type="predicted"/>
<dbReference type="PANTHER" id="PTHR33112">
    <property type="entry name" value="DOMAIN PROTEIN, PUTATIVE-RELATED"/>
    <property type="match status" value="1"/>
</dbReference>
<dbReference type="PANTHER" id="PTHR33112:SF16">
    <property type="entry name" value="HETEROKARYON INCOMPATIBILITY DOMAIN-CONTAINING PROTEIN"/>
    <property type="match status" value="1"/>
</dbReference>
<name>A0A6A6RF10_9PEZI</name>
<keyword evidence="3" id="KW-1185">Reference proteome</keyword>
<dbReference type="Pfam" id="PF06985">
    <property type="entry name" value="HET"/>
    <property type="match status" value="1"/>
</dbReference>
<dbReference type="AlphaFoldDB" id="A0A6A6RF10"/>
<dbReference type="OrthoDB" id="3486565at2759"/>
<evidence type="ECO:0000313" key="2">
    <source>
        <dbReference type="EMBL" id="KAF2502330.1"/>
    </source>
</evidence>
<reference evidence="2" key="1">
    <citation type="journal article" date="2020" name="Stud. Mycol.">
        <title>101 Dothideomycetes genomes: a test case for predicting lifestyles and emergence of pathogens.</title>
        <authorList>
            <person name="Haridas S."/>
            <person name="Albert R."/>
            <person name="Binder M."/>
            <person name="Bloem J."/>
            <person name="Labutti K."/>
            <person name="Salamov A."/>
            <person name="Andreopoulos B."/>
            <person name="Baker S."/>
            <person name="Barry K."/>
            <person name="Bills G."/>
            <person name="Bluhm B."/>
            <person name="Cannon C."/>
            <person name="Castanera R."/>
            <person name="Culley D."/>
            <person name="Daum C."/>
            <person name="Ezra D."/>
            <person name="Gonzalez J."/>
            <person name="Henrissat B."/>
            <person name="Kuo A."/>
            <person name="Liang C."/>
            <person name="Lipzen A."/>
            <person name="Lutzoni F."/>
            <person name="Magnuson J."/>
            <person name="Mondo S."/>
            <person name="Nolan M."/>
            <person name="Ohm R."/>
            <person name="Pangilinan J."/>
            <person name="Park H.-J."/>
            <person name="Ramirez L."/>
            <person name="Alfaro M."/>
            <person name="Sun H."/>
            <person name="Tritt A."/>
            <person name="Yoshinaga Y."/>
            <person name="Zwiers L.-H."/>
            <person name="Turgeon B."/>
            <person name="Goodwin S."/>
            <person name="Spatafora J."/>
            <person name="Crous P."/>
            <person name="Grigoriev I."/>
        </authorList>
    </citation>
    <scope>NUCLEOTIDE SEQUENCE</scope>
    <source>
        <strain evidence="2">CBS 269.34</strain>
    </source>
</reference>
<sequence>MTGKESFLSGGTFCSVFCNTTSTDFSPEDYEEPLRSLSNLGISGDRGCLKCQILYQACIQLHPALEEDASFVLVRLEEHYQMVRLVLGDAKEDRRVIGNQEVHLHYLYNTSPPDWIILYPYRTPSASRKTGFRAVLSEWLKDCDENHSACKRGNTVLPTRVINVGKKSAEGYDPFLHISSGEEGQYAALSHCWGKTTFLKTMKSNVAKHQSSIPFTALPINFQHAIIVCRAINIQYIWIDSLCILQDDGPDWEIEASRMASIYQNASVVLFASNAADCQGGLWSKKWDKSVAQSDEIVDFDYINRDGHSSKIIARKSPSHDTLIPGPYLEYEAPSALSTRAWAFQEQLLPQRSIFFTGKELLWKCRSGQKCECMQEDYEYQNINDLDKDFWERAHSDDAIERFGGWRSLLSIYSRKDITYDSDRLPAISGLAKYMQARGTGIYLAGVWKDDLLESLIWLPRPVWPDVREDNMVSTYRKRTPTYRAPTWSWTSLETHQGGQVKPKCPGIQDWVENHWRLSVPHAKLVEASCEPVGVDPTGAIKSGYITLKTRCVEGLVVWENRRTPIVCGTVTIIGVHWDIDLDIRRQLKVLCALVGTGSGFAYIAIVLQPSRTVKGAFERVGLVQTVPELAEKAEVDLFDDVPETTVKVV</sequence>
<dbReference type="Proteomes" id="UP000799750">
    <property type="component" value="Unassembled WGS sequence"/>
</dbReference>